<dbReference type="PANTHER" id="PTHR43756:SF5">
    <property type="entry name" value="CHOLINE MONOOXYGENASE, CHLOROPLASTIC"/>
    <property type="match status" value="1"/>
</dbReference>
<dbReference type="InterPro" id="IPR036922">
    <property type="entry name" value="Rieske_2Fe-2S_sf"/>
</dbReference>
<dbReference type="Gene3D" id="2.102.10.10">
    <property type="entry name" value="Rieske [2Fe-2S] iron-sulphur domain"/>
    <property type="match status" value="1"/>
</dbReference>
<dbReference type="Pfam" id="PF00355">
    <property type="entry name" value="Rieske"/>
    <property type="match status" value="1"/>
</dbReference>
<evidence type="ECO:0000313" key="9">
    <source>
        <dbReference type="EMBL" id="PDH36976.1"/>
    </source>
</evidence>
<dbReference type="Proteomes" id="UP000219327">
    <property type="component" value="Unassembled WGS sequence"/>
</dbReference>
<keyword evidence="4" id="KW-0560">Oxidoreductase</keyword>
<dbReference type="GO" id="GO:0051537">
    <property type="term" value="F:2 iron, 2 sulfur cluster binding"/>
    <property type="evidence" value="ECO:0007669"/>
    <property type="project" value="UniProtKB-KW"/>
</dbReference>
<evidence type="ECO:0000313" key="10">
    <source>
        <dbReference type="Proteomes" id="UP000219327"/>
    </source>
</evidence>
<name>A0A2A5WLJ3_9GAMM</name>
<keyword evidence="3" id="KW-0479">Metal-binding</keyword>
<dbReference type="InterPro" id="IPR015879">
    <property type="entry name" value="Ring_hydroxy_dOase_asu_C_dom"/>
</dbReference>
<evidence type="ECO:0000256" key="7">
    <source>
        <dbReference type="ARBA" id="ARBA00023027"/>
    </source>
</evidence>
<evidence type="ECO:0000259" key="8">
    <source>
        <dbReference type="PROSITE" id="PS51296"/>
    </source>
</evidence>
<evidence type="ECO:0000256" key="1">
    <source>
        <dbReference type="ARBA" id="ARBA00001962"/>
    </source>
</evidence>
<keyword evidence="7" id="KW-0520">NAD</keyword>
<accession>A0A2A5WLJ3</accession>
<dbReference type="CDD" id="cd03469">
    <property type="entry name" value="Rieske_RO_Alpha_N"/>
    <property type="match status" value="1"/>
</dbReference>
<evidence type="ECO:0000256" key="5">
    <source>
        <dbReference type="ARBA" id="ARBA00023004"/>
    </source>
</evidence>
<dbReference type="SUPFAM" id="SSF50022">
    <property type="entry name" value="ISP domain"/>
    <property type="match status" value="1"/>
</dbReference>
<dbReference type="Gene3D" id="3.90.380.10">
    <property type="entry name" value="Naphthalene 1,2-dioxygenase Alpha Subunit, Chain A, domain 1"/>
    <property type="match status" value="1"/>
</dbReference>
<evidence type="ECO:0000256" key="2">
    <source>
        <dbReference type="ARBA" id="ARBA00022714"/>
    </source>
</evidence>
<dbReference type="InterPro" id="IPR015881">
    <property type="entry name" value="ARHD_Rieske_2Fe_2S"/>
</dbReference>
<dbReference type="InterPro" id="IPR001663">
    <property type="entry name" value="Rng_hydr_dOase-A"/>
</dbReference>
<dbReference type="PANTHER" id="PTHR43756">
    <property type="entry name" value="CHOLINE MONOOXYGENASE, CHLOROPLASTIC"/>
    <property type="match status" value="1"/>
</dbReference>
<organism evidence="9 10">
    <name type="scientific">OM182 bacterium MED-G24</name>
    <dbReference type="NCBI Taxonomy" id="1986255"/>
    <lineage>
        <taxon>Bacteria</taxon>
        <taxon>Pseudomonadati</taxon>
        <taxon>Pseudomonadota</taxon>
        <taxon>Gammaproteobacteria</taxon>
        <taxon>OMG group</taxon>
        <taxon>OM182 clade</taxon>
    </lineage>
</organism>
<protein>
    <recommendedName>
        <fullName evidence="8">Rieske domain-containing protein</fullName>
    </recommendedName>
</protein>
<dbReference type="AlphaFoldDB" id="A0A2A5WLJ3"/>
<sequence>MMHTHEIKRERMGNANLIYPKLPSEDPANSVTLHKNYYTDQAIFEQEKQDLFYKTWHYGGWVGDLKEPGQYLTTSLFDQNVIIIRGQDGELAGFYNVCKHRGHTLLNGTGRVTRITCPYHSWVYDLKGQLKRARASETTPALDMDSVQLTPINVDVVAGLFVFFNLDVDAPALEPELSEFVADLEREIPELRDLVRSANPREEPDPETGTFLDNAYPVEANWKIVMENFLECYHCKPGHPGVEALFALNDLTYEGHNLWAKQKSSVAGIEGGKQIFWTLFPNLVLSTVVGEKPYLSMFVFAVPDGPTRTLPGYGGYYQLPDDDGTRILKQNFNQVGAEDKALCEAAQRGMRSLGYEQGVFMYTPDNSECTEEASHAFSRFVMRYVSKN</sequence>
<dbReference type="SUPFAM" id="SSF55961">
    <property type="entry name" value="Bet v1-like"/>
    <property type="match status" value="1"/>
</dbReference>
<comment type="caution">
    <text evidence="9">The sequence shown here is derived from an EMBL/GenBank/DDBJ whole genome shotgun (WGS) entry which is preliminary data.</text>
</comment>
<dbReference type="EMBL" id="NTKD01000055">
    <property type="protein sequence ID" value="PDH36976.1"/>
    <property type="molecule type" value="Genomic_DNA"/>
</dbReference>
<keyword evidence="5" id="KW-0408">Iron</keyword>
<dbReference type="Pfam" id="PF00848">
    <property type="entry name" value="Ring_hydroxyl_A"/>
    <property type="match status" value="2"/>
</dbReference>
<dbReference type="GO" id="GO:0005506">
    <property type="term" value="F:iron ion binding"/>
    <property type="evidence" value="ECO:0007669"/>
    <property type="project" value="InterPro"/>
</dbReference>
<evidence type="ECO:0000256" key="3">
    <source>
        <dbReference type="ARBA" id="ARBA00022723"/>
    </source>
</evidence>
<dbReference type="PRINTS" id="PR00090">
    <property type="entry name" value="RNGDIOXGNASE"/>
</dbReference>
<dbReference type="PROSITE" id="PS51296">
    <property type="entry name" value="RIESKE"/>
    <property type="match status" value="1"/>
</dbReference>
<evidence type="ECO:0000256" key="4">
    <source>
        <dbReference type="ARBA" id="ARBA00023002"/>
    </source>
</evidence>
<dbReference type="PROSITE" id="PS00570">
    <property type="entry name" value="RING_HYDROXYL_ALPHA"/>
    <property type="match status" value="1"/>
</dbReference>
<dbReference type="InterPro" id="IPR017941">
    <property type="entry name" value="Rieske_2Fe-2S"/>
</dbReference>
<proteinExistence type="predicted"/>
<evidence type="ECO:0000256" key="6">
    <source>
        <dbReference type="ARBA" id="ARBA00023014"/>
    </source>
</evidence>
<feature type="domain" description="Rieske" evidence="8">
    <location>
        <begin position="58"/>
        <end position="158"/>
    </location>
</feature>
<comment type="cofactor">
    <cofactor evidence="1">
        <name>Fe cation</name>
        <dbReference type="ChEBI" id="CHEBI:24875"/>
    </cofactor>
</comment>
<keyword evidence="6" id="KW-0411">Iron-sulfur</keyword>
<gene>
    <name evidence="9" type="ORF">CNE99_08815</name>
</gene>
<keyword evidence="2" id="KW-0001">2Fe-2S</keyword>
<reference evidence="9 10" key="1">
    <citation type="submission" date="2017-08" db="EMBL/GenBank/DDBJ databases">
        <title>Fine stratification of microbial communities through a metagenomic profile of the photic zone.</title>
        <authorList>
            <person name="Haro-Moreno J.M."/>
            <person name="Lopez-Perez M."/>
            <person name="De La Torre J."/>
            <person name="Picazo A."/>
            <person name="Camacho A."/>
            <person name="Rodriguez-Valera F."/>
        </authorList>
    </citation>
    <scope>NUCLEOTIDE SEQUENCE [LARGE SCALE GENOMIC DNA]</scope>
    <source>
        <strain evidence="9">MED-G24</strain>
    </source>
</reference>
<dbReference type="GO" id="GO:0016491">
    <property type="term" value="F:oxidoreductase activity"/>
    <property type="evidence" value="ECO:0007669"/>
    <property type="project" value="UniProtKB-KW"/>
</dbReference>